<sequence>MAEFAFNNSVHVSTGDTPFYVNALRHPRVPSVLAVSTSARSARSPVKKSTVSTPGVDTSTNSEQHTQDGPVVNKDAELNTGFSSKAMDFVQRRQAVIRFVQDANTSFGRSTEGERRQQWQRKL</sequence>
<evidence type="ECO:0000313" key="2">
    <source>
        <dbReference type="EMBL" id="GMG18343.1"/>
    </source>
</evidence>
<accession>A0A9W6YNX1</accession>
<proteinExistence type="predicted"/>
<dbReference type="OrthoDB" id="95964at2759"/>
<feature type="compositionally biased region" description="Polar residues" evidence="1">
    <location>
        <begin position="40"/>
        <end position="64"/>
    </location>
</feature>
<protein>
    <submittedName>
        <fullName evidence="2">Unnamed protein product</fullName>
    </submittedName>
</protein>
<name>A0A9W6YNX1_9STRA</name>
<feature type="region of interest" description="Disordered" evidence="1">
    <location>
        <begin position="40"/>
        <end position="75"/>
    </location>
</feature>
<evidence type="ECO:0000256" key="1">
    <source>
        <dbReference type="SAM" id="MobiDB-lite"/>
    </source>
</evidence>
<keyword evidence="3" id="KW-1185">Reference proteome</keyword>
<dbReference type="AlphaFoldDB" id="A0A9W6YNX1"/>
<feature type="region of interest" description="Disordered" evidence="1">
    <location>
        <begin position="104"/>
        <end position="123"/>
    </location>
</feature>
<organism evidence="2 3">
    <name type="scientific">Phytophthora fragariaefolia</name>
    <dbReference type="NCBI Taxonomy" id="1490495"/>
    <lineage>
        <taxon>Eukaryota</taxon>
        <taxon>Sar</taxon>
        <taxon>Stramenopiles</taxon>
        <taxon>Oomycota</taxon>
        <taxon>Peronosporomycetes</taxon>
        <taxon>Peronosporales</taxon>
        <taxon>Peronosporaceae</taxon>
        <taxon>Phytophthora</taxon>
    </lineage>
</organism>
<evidence type="ECO:0000313" key="3">
    <source>
        <dbReference type="Proteomes" id="UP001165121"/>
    </source>
</evidence>
<gene>
    <name evidence="2" type="ORF">Pfra01_003066000</name>
</gene>
<dbReference type="Proteomes" id="UP001165121">
    <property type="component" value="Unassembled WGS sequence"/>
</dbReference>
<comment type="caution">
    <text evidence="2">The sequence shown here is derived from an EMBL/GenBank/DDBJ whole genome shotgun (WGS) entry which is preliminary data.</text>
</comment>
<reference evidence="2" key="1">
    <citation type="submission" date="2023-04" db="EMBL/GenBank/DDBJ databases">
        <title>Phytophthora fragariaefolia NBRC 109709.</title>
        <authorList>
            <person name="Ichikawa N."/>
            <person name="Sato H."/>
            <person name="Tonouchi N."/>
        </authorList>
    </citation>
    <scope>NUCLEOTIDE SEQUENCE</scope>
    <source>
        <strain evidence="2">NBRC 109709</strain>
    </source>
</reference>
<dbReference type="EMBL" id="BSXT01019380">
    <property type="protein sequence ID" value="GMG18343.1"/>
    <property type="molecule type" value="Genomic_DNA"/>
</dbReference>